<dbReference type="SUPFAM" id="SSF56672">
    <property type="entry name" value="DNA/RNA polymerases"/>
    <property type="match status" value="1"/>
</dbReference>
<sequence>MSDKIKEEIMKQLSENVIKVVRYSTWFANVVPVLKKDGKIRVCVDCRELNKARPKDNFPLPNIHILVDNHAKHEIQYFVDCYAGSRCQLADWQNGNSCSQSFDIVYVTHTTMKAQALADYLAENLAVDEYESLNTYFPYEEVNLVKDVVQDDCQIWKLYIDGAVNIKGIEIGAILVSPSGQH</sequence>
<dbReference type="PANTHER" id="PTHR24559:SF431">
    <property type="entry name" value="RNA-DIRECTED DNA POLYMERASE HOMOLOG"/>
    <property type="match status" value="1"/>
</dbReference>
<protein>
    <submittedName>
        <fullName evidence="1">Uncharacterized protein</fullName>
    </submittedName>
</protein>
<dbReference type="RefSeq" id="XP_016512736.1">
    <property type="nucleotide sequence ID" value="XM_016657250.1"/>
</dbReference>
<dbReference type="OrthoDB" id="1724165at2759"/>
<reference evidence="1" key="1">
    <citation type="submission" date="2025-08" db="UniProtKB">
        <authorList>
            <consortium name="RefSeq"/>
        </authorList>
    </citation>
    <scope>IDENTIFICATION</scope>
</reference>
<dbReference type="InterPro" id="IPR053134">
    <property type="entry name" value="RNA-dir_DNA_polymerase"/>
</dbReference>
<gene>
    <name evidence="1" type="primary">LOC107829781</name>
</gene>
<dbReference type="KEGG" id="nta:107829781"/>
<name>A0A1S4DHB2_TOBAC</name>
<proteinExistence type="predicted"/>
<dbReference type="Gene3D" id="3.10.10.10">
    <property type="entry name" value="HIV Type 1 Reverse Transcriptase, subunit A, domain 1"/>
    <property type="match status" value="1"/>
</dbReference>
<organism evidence="1">
    <name type="scientific">Nicotiana tabacum</name>
    <name type="common">Common tobacco</name>
    <dbReference type="NCBI Taxonomy" id="4097"/>
    <lineage>
        <taxon>Eukaryota</taxon>
        <taxon>Viridiplantae</taxon>
        <taxon>Streptophyta</taxon>
        <taxon>Embryophyta</taxon>
        <taxon>Tracheophyta</taxon>
        <taxon>Spermatophyta</taxon>
        <taxon>Magnoliopsida</taxon>
        <taxon>eudicotyledons</taxon>
        <taxon>Gunneridae</taxon>
        <taxon>Pentapetalae</taxon>
        <taxon>asterids</taxon>
        <taxon>lamiids</taxon>
        <taxon>Solanales</taxon>
        <taxon>Solanaceae</taxon>
        <taxon>Nicotianoideae</taxon>
        <taxon>Nicotianeae</taxon>
        <taxon>Nicotiana</taxon>
    </lineage>
</organism>
<dbReference type="PANTHER" id="PTHR24559">
    <property type="entry name" value="TRANSPOSON TY3-I GAG-POL POLYPROTEIN"/>
    <property type="match status" value="1"/>
</dbReference>
<dbReference type="InterPro" id="IPR043502">
    <property type="entry name" value="DNA/RNA_pol_sf"/>
</dbReference>
<evidence type="ECO:0000313" key="1">
    <source>
        <dbReference type="RefSeq" id="XP_016512736.1"/>
    </source>
</evidence>
<accession>A0A1S4DHB2</accession>
<dbReference type="AlphaFoldDB" id="A0A1S4DHB2"/>
<dbReference type="PaxDb" id="4097-A0A1S4DHB2"/>